<dbReference type="Proteomes" id="UP000305233">
    <property type="component" value="Unassembled WGS sequence"/>
</dbReference>
<gene>
    <name evidence="3" type="ORF">E8P82_14285</name>
</gene>
<dbReference type="SUPFAM" id="SSF51905">
    <property type="entry name" value="FAD/NAD(P)-binding domain"/>
    <property type="match status" value="1"/>
</dbReference>
<dbReference type="EMBL" id="SSWH01000019">
    <property type="protein sequence ID" value="THJ64735.1"/>
    <property type="molecule type" value="Genomic_DNA"/>
</dbReference>
<reference evidence="3 4" key="1">
    <citation type="submission" date="2019-04" db="EMBL/GenBank/DDBJ databases">
        <authorList>
            <person name="Liu Q."/>
            <person name="Xin Y.-H."/>
        </authorList>
    </citation>
    <scope>NUCLEOTIDE SEQUENCE [LARGE SCALE GENOMIC DNA]</scope>
    <source>
        <strain evidence="3 4">AM23</strain>
    </source>
</reference>
<dbReference type="RefSeq" id="WP_136455724.1">
    <property type="nucleotide sequence ID" value="NZ_SSWH01000019.1"/>
</dbReference>
<feature type="region of interest" description="Disordered" evidence="1">
    <location>
        <begin position="1"/>
        <end position="37"/>
    </location>
</feature>
<dbReference type="AlphaFoldDB" id="A0A4S5E0A3"/>
<evidence type="ECO:0000259" key="2">
    <source>
        <dbReference type="Pfam" id="PF01266"/>
    </source>
</evidence>
<feature type="domain" description="FAD dependent oxidoreductase" evidence="2">
    <location>
        <begin position="40"/>
        <end position="399"/>
    </location>
</feature>
<dbReference type="OrthoDB" id="9805852at2"/>
<comment type="caution">
    <text evidence="3">The sequence shown here is derived from an EMBL/GenBank/DDBJ whole genome shotgun (WGS) entry which is preliminary data.</text>
</comment>
<feature type="compositionally biased region" description="Low complexity" evidence="1">
    <location>
        <begin position="1"/>
        <end position="18"/>
    </location>
</feature>
<sequence length="464" mass="51642">MQDSTDPTSSLASASTTPFWLDDPNRPEALPPLSGSSTTDLVIVGGGYTGLWTALLAKEREPDRRVMLLEGQRLGWSASGRNGGFCDFSLTHGEANGEKHLPEENELLTRMGLQNLDEIQEAVERYGLDCEFERTGEMNVATEDYQIPELAAGHDPDADAYFMDAAELAEHIVSPTFKAGLWTKRSTAMLHPAKLVWELARVARDLGVEIHEHTPVRSLSQRNGHMVLRTDGGDVTASQVALGTNAFPSLLRRMRWHTVPVYDYALMTEPLSDAQLESIGWSERFGMADLANRFHYYRLTADNRILWGGWDAVYHYGRTLQREYDQRPETFETLARQFHETFPQLGTVRFTHKWGGAVDTCSRFFPFFTTAYSGRVVYTAGFTGLGVGATRFAGNVMLDLLSGASTERTELQMVKKTPLPFPPEPIAWAGIKVTTRAMIKSDQNEGRRGPLLKLLDAVGVGFDS</sequence>
<dbReference type="PANTHER" id="PTHR13847">
    <property type="entry name" value="SARCOSINE DEHYDROGENASE-RELATED"/>
    <property type="match status" value="1"/>
</dbReference>
<evidence type="ECO:0000256" key="1">
    <source>
        <dbReference type="SAM" id="MobiDB-lite"/>
    </source>
</evidence>
<dbReference type="Gene3D" id="3.30.9.10">
    <property type="entry name" value="D-Amino Acid Oxidase, subunit A, domain 2"/>
    <property type="match status" value="1"/>
</dbReference>
<proteinExistence type="predicted"/>
<organism evidence="3 4">
    <name type="scientific">Arthrobacter echini</name>
    <dbReference type="NCBI Taxonomy" id="1529066"/>
    <lineage>
        <taxon>Bacteria</taxon>
        <taxon>Bacillati</taxon>
        <taxon>Actinomycetota</taxon>
        <taxon>Actinomycetes</taxon>
        <taxon>Micrococcales</taxon>
        <taxon>Micrococcaceae</taxon>
        <taxon>Arthrobacter</taxon>
    </lineage>
</organism>
<evidence type="ECO:0000313" key="3">
    <source>
        <dbReference type="EMBL" id="THJ64735.1"/>
    </source>
</evidence>
<keyword evidence="4" id="KW-1185">Reference proteome</keyword>
<dbReference type="InterPro" id="IPR036188">
    <property type="entry name" value="FAD/NAD-bd_sf"/>
</dbReference>
<dbReference type="Pfam" id="PF01266">
    <property type="entry name" value="DAO"/>
    <property type="match status" value="1"/>
</dbReference>
<evidence type="ECO:0000313" key="4">
    <source>
        <dbReference type="Proteomes" id="UP000305233"/>
    </source>
</evidence>
<accession>A0A4S5E0A3</accession>
<name>A0A4S5E0A3_9MICC</name>
<dbReference type="InterPro" id="IPR006076">
    <property type="entry name" value="FAD-dep_OxRdtase"/>
</dbReference>
<protein>
    <submittedName>
        <fullName evidence="3">FAD-dependent oxidoreductase</fullName>
    </submittedName>
</protein>
<dbReference type="PANTHER" id="PTHR13847:SF281">
    <property type="entry name" value="FAD DEPENDENT OXIDOREDUCTASE DOMAIN-CONTAINING PROTEIN"/>
    <property type="match status" value="1"/>
</dbReference>
<dbReference type="Gene3D" id="3.50.50.60">
    <property type="entry name" value="FAD/NAD(P)-binding domain"/>
    <property type="match status" value="1"/>
</dbReference>
<dbReference type="GO" id="GO:0005737">
    <property type="term" value="C:cytoplasm"/>
    <property type="evidence" value="ECO:0007669"/>
    <property type="project" value="TreeGrafter"/>
</dbReference>